<sequence length="73" mass="8225">MEPVFLWHRPMFLGRSLRFRSTVLRNKDRGVWTPRFPRWPSVGRDPPTTVVIKAATTSGADGLICSSSPERAA</sequence>
<dbReference type="Proteomes" id="UP000299102">
    <property type="component" value="Unassembled WGS sequence"/>
</dbReference>
<evidence type="ECO:0000313" key="1">
    <source>
        <dbReference type="EMBL" id="GBP64491.1"/>
    </source>
</evidence>
<protein>
    <submittedName>
        <fullName evidence="1">Uncharacterized protein</fullName>
    </submittedName>
</protein>
<reference evidence="1 2" key="1">
    <citation type="journal article" date="2019" name="Commun. Biol.">
        <title>The bagworm genome reveals a unique fibroin gene that provides high tensile strength.</title>
        <authorList>
            <person name="Kono N."/>
            <person name="Nakamura H."/>
            <person name="Ohtoshi R."/>
            <person name="Tomita M."/>
            <person name="Numata K."/>
            <person name="Arakawa K."/>
        </authorList>
    </citation>
    <scope>NUCLEOTIDE SEQUENCE [LARGE SCALE GENOMIC DNA]</scope>
</reference>
<dbReference type="EMBL" id="BGZK01000899">
    <property type="protein sequence ID" value="GBP64491.1"/>
    <property type="molecule type" value="Genomic_DNA"/>
</dbReference>
<proteinExistence type="predicted"/>
<evidence type="ECO:0000313" key="2">
    <source>
        <dbReference type="Proteomes" id="UP000299102"/>
    </source>
</evidence>
<keyword evidence="2" id="KW-1185">Reference proteome</keyword>
<organism evidence="1 2">
    <name type="scientific">Eumeta variegata</name>
    <name type="common">Bagworm moth</name>
    <name type="synonym">Eumeta japonica</name>
    <dbReference type="NCBI Taxonomy" id="151549"/>
    <lineage>
        <taxon>Eukaryota</taxon>
        <taxon>Metazoa</taxon>
        <taxon>Ecdysozoa</taxon>
        <taxon>Arthropoda</taxon>
        <taxon>Hexapoda</taxon>
        <taxon>Insecta</taxon>
        <taxon>Pterygota</taxon>
        <taxon>Neoptera</taxon>
        <taxon>Endopterygota</taxon>
        <taxon>Lepidoptera</taxon>
        <taxon>Glossata</taxon>
        <taxon>Ditrysia</taxon>
        <taxon>Tineoidea</taxon>
        <taxon>Psychidae</taxon>
        <taxon>Oiketicinae</taxon>
        <taxon>Eumeta</taxon>
    </lineage>
</organism>
<comment type="caution">
    <text evidence="1">The sequence shown here is derived from an EMBL/GenBank/DDBJ whole genome shotgun (WGS) entry which is preliminary data.</text>
</comment>
<gene>
    <name evidence="1" type="ORF">EVAR_49288_1</name>
</gene>
<accession>A0A4C1XL27</accession>
<name>A0A4C1XL27_EUMVA</name>
<dbReference type="AlphaFoldDB" id="A0A4C1XL27"/>